<keyword evidence="2" id="KW-1185">Reference proteome</keyword>
<protein>
    <recommendedName>
        <fullName evidence="3">Holin</fullName>
    </recommendedName>
</protein>
<evidence type="ECO:0000313" key="2">
    <source>
        <dbReference type="Proteomes" id="UP001057877"/>
    </source>
</evidence>
<organism evidence="1 2">
    <name type="scientific">Paenibacillus spongiae</name>
    <dbReference type="NCBI Taxonomy" id="2909671"/>
    <lineage>
        <taxon>Bacteria</taxon>
        <taxon>Bacillati</taxon>
        <taxon>Bacillota</taxon>
        <taxon>Bacilli</taxon>
        <taxon>Bacillales</taxon>
        <taxon>Paenibacillaceae</taxon>
        <taxon>Paenibacillus</taxon>
    </lineage>
</organism>
<dbReference type="RefSeq" id="WP_258387289.1">
    <property type="nucleotide sequence ID" value="NZ_CP091430.1"/>
</dbReference>
<dbReference type="Proteomes" id="UP001057877">
    <property type="component" value="Chromosome"/>
</dbReference>
<accession>A0ABY5SET7</accession>
<reference evidence="1" key="1">
    <citation type="submission" date="2022-01" db="EMBL/GenBank/DDBJ databases">
        <title>Paenibacillus spongiae sp. nov., isolated from marine sponge.</title>
        <authorList>
            <person name="Li Z."/>
            <person name="Zhang M."/>
        </authorList>
    </citation>
    <scope>NUCLEOTIDE SEQUENCE</scope>
    <source>
        <strain evidence="1">PHS-Z3</strain>
    </source>
</reference>
<gene>
    <name evidence="1" type="ORF">L1F29_05110</name>
</gene>
<sequence length="145" mass="15834">MSKYLDPKFIAGLIAMAAITLNRKFLWNLDEIELTASIGVTVNFIIVQLAEDIQKMKNGEKPSWNSTKLVTMFVACGIIGFTQYAGFELETEDVLWVAGIAAAVITGKGIKDIKEAKMNGVTPIANDVAKDYDYSGLDAEKTHSV</sequence>
<evidence type="ECO:0000313" key="1">
    <source>
        <dbReference type="EMBL" id="UVI31225.1"/>
    </source>
</evidence>
<evidence type="ECO:0008006" key="3">
    <source>
        <dbReference type="Google" id="ProtNLM"/>
    </source>
</evidence>
<name>A0ABY5SET7_9BACL</name>
<proteinExistence type="predicted"/>
<dbReference type="EMBL" id="CP091430">
    <property type="protein sequence ID" value="UVI31225.1"/>
    <property type="molecule type" value="Genomic_DNA"/>
</dbReference>